<dbReference type="InterPro" id="IPR011006">
    <property type="entry name" value="CheY-like_superfamily"/>
</dbReference>
<dbReference type="AlphaFoldDB" id="A0A0S2K9T6"/>
<dbReference type="SMART" id="SM00448">
    <property type="entry name" value="REC"/>
    <property type="match status" value="1"/>
</dbReference>
<dbReference type="InterPro" id="IPR050595">
    <property type="entry name" value="Bact_response_regulator"/>
</dbReference>
<dbReference type="PANTHER" id="PTHR44591">
    <property type="entry name" value="STRESS RESPONSE REGULATOR PROTEIN 1"/>
    <property type="match status" value="1"/>
</dbReference>
<evidence type="ECO:0000313" key="5">
    <source>
        <dbReference type="Proteomes" id="UP000065641"/>
    </source>
</evidence>
<accession>A0A0S2K9T6</accession>
<evidence type="ECO:0000259" key="3">
    <source>
        <dbReference type="PROSITE" id="PS50110"/>
    </source>
</evidence>
<dbReference type="SUPFAM" id="SSF52172">
    <property type="entry name" value="CheY-like"/>
    <property type="match status" value="1"/>
</dbReference>
<evidence type="ECO:0000313" key="4">
    <source>
        <dbReference type="EMBL" id="ALO45101.1"/>
    </source>
</evidence>
<dbReference type="KEGG" id="pspi:PS2015_414"/>
<dbReference type="InterPro" id="IPR001789">
    <property type="entry name" value="Sig_transdc_resp-reg_receiver"/>
</dbReference>
<feature type="domain" description="Response regulatory" evidence="3">
    <location>
        <begin position="31"/>
        <end position="147"/>
    </location>
</feature>
<sequence length="157" mass="17268">MQVVRERVASNCPVIESGCVDKSVDAEKPLKILLADEAPLVRDRMQQVLQAQGYEVVCASDGFDVLCRLPEWRPDLLMLASSLPRLSGGQVCSLLRQSPDFKELRVVLLSDGDNFLDSATADHVSADACLRRPFTTADLLQTLQGMSSTAVQSEMDW</sequence>
<dbReference type="STRING" id="1249552.PS2015_414"/>
<dbReference type="Gene3D" id="3.40.50.2300">
    <property type="match status" value="1"/>
</dbReference>
<reference evidence="4 5" key="1">
    <citation type="submission" date="2015-11" db="EMBL/GenBank/DDBJ databases">
        <authorList>
            <person name="Zhang Y."/>
            <person name="Guo Z."/>
        </authorList>
    </citation>
    <scope>NUCLEOTIDE SEQUENCE [LARGE SCALE GENOMIC DNA]</scope>
    <source>
        <strain evidence="4 5">KCTC 32221</strain>
    </source>
</reference>
<dbReference type="Pfam" id="PF00072">
    <property type="entry name" value="Response_reg"/>
    <property type="match status" value="1"/>
</dbReference>
<evidence type="ECO:0000256" key="1">
    <source>
        <dbReference type="ARBA" id="ARBA00022553"/>
    </source>
</evidence>
<proteinExistence type="predicted"/>
<evidence type="ECO:0000256" key="2">
    <source>
        <dbReference type="PROSITE-ProRule" id="PRU00169"/>
    </source>
</evidence>
<comment type="caution">
    <text evidence="2">Lacks conserved residue(s) required for the propagation of feature annotation.</text>
</comment>
<keyword evidence="5" id="KW-1185">Reference proteome</keyword>
<dbReference type="PANTHER" id="PTHR44591:SF23">
    <property type="entry name" value="CHEY SUBFAMILY"/>
    <property type="match status" value="1"/>
</dbReference>
<name>A0A0S2K9T6_9GAMM</name>
<gene>
    <name evidence="4" type="ORF">PS2015_414</name>
</gene>
<dbReference type="GO" id="GO:0000160">
    <property type="term" value="P:phosphorelay signal transduction system"/>
    <property type="evidence" value="ECO:0007669"/>
    <property type="project" value="InterPro"/>
</dbReference>
<dbReference type="Proteomes" id="UP000065641">
    <property type="component" value="Chromosome"/>
</dbReference>
<dbReference type="EMBL" id="CP013189">
    <property type="protein sequence ID" value="ALO45101.1"/>
    <property type="molecule type" value="Genomic_DNA"/>
</dbReference>
<dbReference type="PROSITE" id="PS50110">
    <property type="entry name" value="RESPONSE_REGULATORY"/>
    <property type="match status" value="1"/>
</dbReference>
<protein>
    <recommendedName>
        <fullName evidence="3">Response regulatory domain-containing protein</fullName>
    </recommendedName>
</protein>
<organism evidence="4 5">
    <name type="scientific">Pseudohongiella spirulinae</name>
    <dbReference type="NCBI Taxonomy" id="1249552"/>
    <lineage>
        <taxon>Bacteria</taxon>
        <taxon>Pseudomonadati</taxon>
        <taxon>Pseudomonadota</taxon>
        <taxon>Gammaproteobacteria</taxon>
        <taxon>Pseudomonadales</taxon>
        <taxon>Pseudohongiellaceae</taxon>
        <taxon>Pseudohongiella</taxon>
    </lineage>
</organism>
<keyword evidence="1" id="KW-0597">Phosphoprotein</keyword>